<dbReference type="SUPFAM" id="SSF55781">
    <property type="entry name" value="GAF domain-like"/>
    <property type="match status" value="1"/>
</dbReference>
<dbReference type="GO" id="GO:0003700">
    <property type="term" value="F:DNA-binding transcription factor activity"/>
    <property type="evidence" value="ECO:0007669"/>
    <property type="project" value="TreeGrafter"/>
</dbReference>
<gene>
    <name evidence="8" type="ORF">E2636_15565</name>
</gene>
<dbReference type="PANTHER" id="PTHR30136:SF7">
    <property type="entry name" value="HTH-TYPE TRANSCRIPTIONAL REGULATOR KDGR-RELATED"/>
    <property type="match status" value="1"/>
</dbReference>
<dbReference type="OrthoDB" id="9791752at2"/>
<dbReference type="Gene3D" id="3.30.450.40">
    <property type="match status" value="1"/>
</dbReference>
<sequence length="255" mass="28780">MPIIQSVDRALRILDLFDEYDKELKLTEINERMGLHKSTVHSLLKTLQMHHYIEQNPENGKYCLGMKLFERGNYVIQSLDLRTAAKEYLVELSKETKRTVHLVILDGKEGIYIDKVENSNATVLYSKIGRRVPIHSSGVGKALVAFKTPDELEKILDGYEYIQQTQNTLTDKGSFLIELNTIRERGYAIDNEENEPGVYCVAMPVHDYTGQVIAAISSSTAASQITNHELEKSVENLKITAGKISKKLGFGFQSN</sequence>
<dbReference type="KEGG" id="panc:E2636_15565"/>
<dbReference type="PROSITE" id="PS51077">
    <property type="entry name" value="HTH_ICLR"/>
    <property type="match status" value="1"/>
</dbReference>
<dbReference type="SUPFAM" id="SSF46785">
    <property type="entry name" value="Winged helix' DNA-binding domain"/>
    <property type="match status" value="1"/>
</dbReference>
<dbReference type="FunFam" id="1.10.10.10:FF:000056">
    <property type="entry name" value="IclR family transcriptional regulator"/>
    <property type="match status" value="1"/>
</dbReference>
<keyword evidence="9" id="KW-1185">Reference proteome</keyword>
<dbReference type="Gene3D" id="1.10.10.10">
    <property type="entry name" value="Winged helix-like DNA-binding domain superfamily/Winged helix DNA-binding domain"/>
    <property type="match status" value="1"/>
</dbReference>
<evidence type="ECO:0000256" key="5">
    <source>
        <dbReference type="ARBA" id="ARBA00070406"/>
    </source>
</evidence>
<accession>A0A4P7A1J3</accession>
<feature type="domain" description="HTH iclR-type" evidence="6">
    <location>
        <begin position="4"/>
        <end position="66"/>
    </location>
</feature>
<reference evidence="8 9" key="1">
    <citation type="submission" date="2019-03" db="EMBL/GenBank/DDBJ databases">
        <title>Complete genome sequence of Paenisporosarcina antarctica CGMCC 1.6503T.</title>
        <authorList>
            <person name="Rong J.-C."/>
            <person name="Chi N.-Y."/>
            <person name="Zhang Q.-F."/>
        </authorList>
    </citation>
    <scope>NUCLEOTIDE SEQUENCE [LARGE SCALE GENOMIC DNA]</scope>
    <source>
        <strain evidence="8 9">CGMCC 1.6503</strain>
    </source>
</reference>
<keyword evidence="1" id="KW-0805">Transcription regulation</keyword>
<name>A0A4P7A1J3_9BACL</name>
<dbReference type="Proteomes" id="UP000294292">
    <property type="component" value="Chromosome"/>
</dbReference>
<protein>
    <recommendedName>
        <fullName evidence="5">Glycerol operon regulatory protein</fullName>
    </recommendedName>
</protein>
<dbReference type="Pfam" id="PF01614">
    <property type="entry name" value="IclR_C"/>
    <property type="match status" value="1"/>
</dbReference>
<dbReference type="PANTHER" id="PTHR30136">
    <property type="entry name" value="HELIX-TURN-HELIX TRANSCRIPTIONAL REGULATOR, ICLR FAMILY"/>
    <property type="match status" value="1"/>
</dbReference>
<evidence type="ECO:0000256" key="1">
    <source>
        <dbReference type="ARBA" id="ARBA00023015"/>
    </source>
</evidence>
<dbReference type="InterPro" id="IPR005471">
    <property type="entry name" value="Tscrpt_reg_IclR_N"/>
</dbReference>
<keyword evidence="3" id="KW-0804">Transcription</keyword>
<dbReference type="EMBL" id="CP038015">
    <property type="protein sequence ID" value="QBP42478.1"/>
    <property type="molecule type" value="Genomic_DNA"/>
</dbReference>
<dbReference type="SMART" id="SM00346">
    <property type="entry name" value="HTH_ICLR"/>
    <property type="match status" value="1"/>
</dbReference>
<dbReference type="RefSeq" id="WP_134211026.1">
    <property type="nucleotide sequence ID" value="NZ_CP038015.1"/>
</dbReference>
<dbReference type="GO" id="GO:0003677">
    <property type="term" value="F:DNA binding"/>
    <property type="evidence" value="ECO:0007669"/>
    <property type="project" value="UniProtKB-KW"/>
</dbReference>
<dbReference type="InterPro" id="IPR014757">
    <property type="entry name" value="Tscrpt_reg_IclR_C"/>
</dbReference>
<evidence type="ECO:0000259" key="6">
    <source>
        <dbReference type="PROSITE" id="PS51077"/>
    </source>
</evidence>
<proteinExistence type="predicted"/>
<dbReference type="AlphaFoldDB" id="A0A4P7A1J3"/>
<keyword evidence="2" id="KW-0238">DNA-binding</keyword>
<organism evidence="8 9">
    <name type="scientific">Paenisporosarcina antarctica</name>
    <dbReference type="NCBI Taxonomy" id="417367"/>
    <lineage>
        <taxon>Bacteria</taxon>
        <taxon>Bacillati</taxon>
        <taxon>Bacillota</taxon>
        <taxon>Bacilli</taxon>
        <taxon>Bacillales</taxon>
        <taxon>Caryophanaceae</taxon>
        <taxon>Paenisporosarcina</taxon>
    </lineage>
</organism>
<dbReference type="InterPro" id="IPR029016">
    <property type="entry name" value="GAF-like_dom_sf"/>
</dbReference>
<dbReference type="Pfam" id="PF09339">
    <property type="entry name" value="HTH_IclR"/>
    <property type="match status" value="1"/>
</dbReference>
<dbReference type="GO" id="GO:0045892">
    <property type="term" value="P:negative regulation of DNA-templated transcription"/>
    <property type="evidence" value="ECO:0007669"/>
    <property type="project" value="UniProtKB-ARBA"/>
</dbReference>
<dbReference type="InterPro" id="IPR050707">
    <property type="entry name" value="HTH_MetabolicPath_Reg"/>
</dbReference>
<dbReference type="InterPro" id="IPR036388">
    <property type="entry name" value="WH-like_DNA-bd_sf"/>
</dbReference>
<evidence type="ECO:0000259" key="7">
    <source>
        <dbReference type="PROSITE" id="PS51078"/>
    </source>
</evidence>
<evidence type="ECO:0000256" key="3">
    <source>
        <dbReference type="ARBA" id="ARBA00023163"/>
    </source>
</evidence>
<evidence type="ECO:0000256" key="4">
    <source>
        <dbReference type="ARBA" id="ARBA00058938"/>
    </source>
</evidence>
<dbReference type="InterPro" id="IPR036390">
    <property type="entry name" value="WH_DNA-bd_sf"/>
</dbReference>
<evidence type="ECO:0000256" key="2">
    <source>
        <dbReference type="ARBA" id="ARBA00023125"/>
    </source>
</evidence>
<feature type="domain" description="IclR-ED" evidence="7">
    <location>
        <begin position="67"/>
        <end position="250"/>
    </location>
</feature>
<evidence type="ECO:0000313" key="8">
    <source>
        <dbReference type="EMBL" id="QBP42478.1"/>
    </source>
</evidence>
<comment type="function">
    <text evidence="4">May be an activator protein for the gylABX operon.</text>
</comment>
<dbReference type="PROSITE" id="PS51078">
    <property type="entry name" value="ICLR_ED"/>
    <property type="match status" value="1"/>
</dbReference>
<evidence type="ECO:0000313" key="9">
    <source>
        <dbReference type="Proteomes" id="UP000294292"/>
    </source>
</evidence>